<dbReference type="OrthoDB" id="3231000at2759"/>
<dbReference type="Proteomes" id="UP000078237">
    <property type="component" value="Unassembled WGS sequence"/>
</dbReference>
<keyword evidence="3" id="KW-1185">Reference proteome</keyword>
<dbReference type="AlphaFoldDB" id="A0A175W9T1"/>
<accession>A0A175W9T1</accession>
<proteinExistence type="predicted"/>
<gene>
    <name evidence="2" type="ORF">MMYC01_204667</name>
</gene>
<reference evidence="2 3" key="1">
    <citation type="journal article" date="2016" name="Genome Announc.">
        <title>Genome Sequence of Madurella mycetomatis mm55, Isolated from a Human Mycetoma Case in Sudan.</title>
        <authorList>
            <person name="Smit S."/>
            <person name="Derks M.F."/>
            <person name="Bervoets S."/>
            <person name="Fahal A."/>
            <person name="van Leeuwen W."/>
            <person name="van Belkum A."/>
            <person name="van de Sande W.W."/>
        </authorList>
    </citation>
    <scope>NUCLEOTIDE SEQUENCE [LARGE SCALE GENOMIC DNA]</scope>
    <source>
        <strain evidence="3">mm55</strain>
    </source>
</reference>
<protein>
    <submittedName>
        <fullName evidence="2">Uncharacterized protein</fullName>
    </submittedName>
</protein>
<dbReference type="EMBL" id="LCTW02000062">
    <property type="protein sequence ID" value="KXX80355.1"/>
    <property type="molecule type" value="Genomic_DNA"/>
</dbReference>
<feature type="region of interest" description="Disordered" evidence="1">
    <location>
        <begin position="1"/>
        <end position="43"/>
    </location>
</feature>
<dbReference type="VEuPathDB" id="FungiDB:MMYC01_204667"/>
<sequence length="289" mass="31047">MSSNKGSTAGGGPTDEPAAPSNEAQSTTFDASPATEAAIPAPKQQDAVAIPPVLQWLIPGFMWPLLLQSIAEYALPDWDTLGPDAFATRFVWLSRGLTLLGQPSNNIRVIDVEKKGTTIDMGEAAFDQVESILKRPMPQGSGVCRVIIGVPELGRMIRDGISEAVISGSKSEWVGFLHAMTIDEDGIPTTIMFFTVRHGKDYDNWYNDTQAIKVAYAGSIAGRVVECEVIREVPAQWTHVIERANLGLPRLIKSTSVPVPSAGHRAHVLHYPGGSFAITTLAMSSLNGI</sequence>
<organism evidence="2 3">
    <name type="scientific">Madurella mycetomatis</name>
    <dbReference type="NCBI Taxonomy" id="100816"/>
    <lineage>
        <taxon>Eukaryota</taxon>
        <taxon>Fungi</taxon>
        <taxon>Dikarya</taxon>
        <taxon>Ascomycota</taxon>
        <taxon>Pezizomycotina</taxon>
        <taxon>Sordariomycetes</taxon>
        <taxon>Sordariomycetidae</taxon>
        <taxon>Sordariales</taxon>
        <taxon>Sordariales incertae sedis</taxon>
        <taxon>Madurella</taxon>
    </lineage>
</organism>
<comment type="caution">
    <text evidence="2">The sequence shown here is derived from an EMBL/GenBank/DDBJ whole genome shotgun (WGS) entry which is preliminary data.</text>
</comment>
<evidence type="ECO:0000313" key="3">
    <source>
        <dbReference type="Proteomes" id="UP000078237"/>
    </source>
</evidence>
<name>A0A175W9T1_9PEZI</name>
<evidence type="ECO:0000256" key="1">
    <source>
        <dbReference type="SAM" id="MobiDB-lite"/>
    </source>
</evidence>
<evidence type="ECO:0000313" key="2">
    <source>
        <dbReference type="EMBL" id="KXX80355.1"/>
    </source>
</evidence>